<dbReference type="EMBL" id="AP028955">
    <property type="protein sequence ID" value="BET38134.1"/>
    <property type="molecule type" value="Genomic_DNA"/>
</dbReference>
<reference evidence="2" key="1">
    <citation type="journal article" date="2024" name="FEMS Microbiol. Lett.">
        <title>Genomic insights into Spiroplasma endosymbionts that induce male-killing and protective phenotypes in the pea aphid.</title>
        <authorList>
            <person name="Arai H."/>
            <person name="Legeai F."/>
            <person name="Kageyama D."/>
            <person name="Sugio A."/>
            <person name="Simon J.C."/>
        </authorList>
    </citation>
    <scope>NUCLEOTIDE SEQUENCE [LARGE SCALE GENOMIC DNA]</scope>
    <source>
        <strain evidence="2">sAp269</strain>
    </source>
</reference>
<name>A0ABN7BT74_9MOLU</name>
<evidence type="ECO:0000313" key="2">
    <source>
        <dbReference type="Proteomes" id="UP001473424"/>
    </source>
</evidence>
<dbReference type="RefSeq" id="WP_353306840.1">
    <property type="nucleotide sequence ID" value="NZ_AP028955.1"/>
</dbReference>
<accession>A0ABN7BT74</accession>
<proteinExistence type="predicted"/>
<keyword evidence="2" id="KW-1185">Reference proteome</keyword>
<gene>
    <name evidence="1" type="ORF">SAP269_07230</name>
</gene>
<dbReference type="Proteomes" id="UP001473424">
    <property type="component" value="Chromosome"/>
</dbReference>
<sequence>MLTLNYLIDQFQKKKIQFSIIEDFMNNPNISDEKVIGLDNNNRNALHNSFLLDLDEGS</sequence>
<evidence type="ECO:0000313" key="1">
    <source>
        <dbReference type="EMBL" id="BET38134.1"/>
    </source>
</evidence>
<organism evidence="1 2">
    <name type="scientific">Spiroplasma ixodetis</name>
    <dbReference type="NCBI Taxonomy" id="2141"/>
    <lineage>
        <taxon>Bacteria</taxon>
        <taxon>Bacillati</taxon>
        <taxon>Mycoplasmatota</taxon>
        <taxon>Mollicutes</taxon>
        <taxon>Entomoplasmatales</taxon>
        <taxon>Spiroplasmataceae</taxon>
        <taxon>Spiroplasma</taxon>
    </lineage>
</organism>
<protein>
    <submittedName>
        <fullName evidence="1">Uncharacterized protein</fullName>
    </submittedName>
</protein>